<keyword evidence="6" id="KW-0805">Transcription regulation</keyword>
<evidence type="ECO:0000256" key="9">
    <source>
        <dbReference type="ARBA" id="ARBA00024867"/>
    </source>
</evidence>
<dbReference type="SUPFAM" id="SSF46689">
    <property type="entry name" value="Homeodomain-like"/>
    <property type="match status" value="2"/>
</dbReference>
<comment type="caution">
    <text evidence="13">The sequence shown here is derived from an EMBL/GenBank/DDBJ whole genome shotgun (WGS) entry which is preliminary data.</text>
</comment>
<name>A0ABS6K8I2_9FIRM</name>
<evidence type="ECO:0000256" key="8">
    <source>
        <dbReference type="ARBA" id="ARBA00023163"/>
    </source>
</evidence>
<keyword evidence="4 10" id="KW-0597">Phosphoprotein</keyword>
<evidence type="ECO:0000313" key="13">
    <source>
        <dbReference type="EMBL" id="MBU9726830.1"/>
    </source>
</evidence>
<dbReference type="InterPro" id="IPR011006">
    <property type="entry name" value="CheY-like_superfamily"/>
</dbReference>
<feature type="domain" description="Response regulatory" evidence="12">
    <location>
        <begin position="5"/>
        <end position="122"/>
    </location>
</feature>
<sequence>MGLYSIIIADDEPIIRESLASFLNWGKLGFQLKLIARDGAEVIAQLDQGDVDVVLTDIRMKNVSGLDVAQYAYEHAPDTQVVLISGYHEFEFARQAMAYNVRHYLLKPIDIGVIEETFTKVKAELDKQRQTSAARTAGLQKLNAYRRAARQRLFEFAVMGIFQKNVDLNGYLKQFDLYDELVSIHCNMFELAPLPENNSQQLNEDLLIGIASMISEKYNFGFIPAVLKKPGRYLIVQGSVNEIEEGIFYTYRREFIQAVNDLCNVHADLRGRQLNIDIYEMIDMLGAEQERSPLSKELYRSYASQYLLILNSSDSFEEASQLVCTIFGSMSEEYPRYQKRECAAGILEQMRELLLKQYAGCSFEVPELKPAGKYDPDELIRENLSAFYKALRQISVQENSAVEIIKQYIVQNIDKIITLQQVADTVFLSPNYLSRYFKEQTGEKFSDYISRMKMRKAAEMLDSRQYKVYEISDCLGYKSVQYFYKLFKKYYGCTPSEYRKAEEA</sequence>
<feature type="domain" description="HTH araC/xylS-type" evidence="11">
    <location>
        <begin position="403"/>
        <end position="501"/>
    </location>
</feature>
<comment type="function">
    <text evidence="9">May play the central regulatory role in sporulation. It may be an element of the effector pathway responsible for the activation of sporulation genes in response to nutritional stress. Spo0A may act in concert with spo0H (a sigma factor) to control the expression of some genes that are critical to the sporulation process.</text>
</comment>
<protein>
    <recommendedName>
        <fullName evidence="2">Stage 0 sporulation protein A homolog</fullName>
    </recommendedName>
</protein>
<dbReference type="PANTHER" id="PTHR42713">
    <property type="entry name" value="HISTIDINE KINASE-RELATED"/>
    <property type="match status" value="1"/>
</dbReference>
<dbReference type="PROSITE" id="PS01124">
    <property type="entry name" value="HTH_ARAC_FAMILY_2"/>
    <property type="match status" value="1"/>
</dbReference>
<dbReference type="InterPro" id="IPR051552">
    <property type="entry name" value="HptR"/>
</dbReference>
<keyword evidence="5" id="KW-0902">Two-component regulatory system</keyword>
<evidence type="ECO:0000259" key="11">
    <source>
        <dbReference type="PROSITE" id="PS01124"/>
    </source>
</evidence>
<dbReference type="SMART" id="SM00342">
    <property type="entry name" value="HTH_ARAC"/>
    <property type="match status" value="1"/>
</dbReference>
<evidence type="ECO:0000256" key="2">
    <source>
        <dbReference type="ARBA" id="ARBA00018672"/>
    </source>
</evidence>
<dbReference type="Gene3D" id="3.40.50.2300">
    <property type="match status" value="1"/>
</dbReference>
<dbReference type="Proteomes" id="UP001314681">
    <property type="component" value="Unassembled WGS sequence"/>
</dbReference>
<evidence type="ECO:0000256" key="1">
    <source>
        <dbReference type="ARBA" id="ARBA00004496"/>
    </source>
</evidence>
<evidence type="ECO:0000256" key="10">
    <source>
        <dbReference type="PROSITE-ProRule" id="PRU00169"/>
    </source>
</evidence>
<evidence type="ECO:0000256" key="6">
    <source>
        <dbReference type="ARBA" id="ARBA00023015"/>
    </source>
</evidence>
<accession>A0ABS6K8I2</accession>
<keyword evidence="3" id="KW-0963">Cytoplasm</keyword>
<feature type="modified residue" description="4-aspartylphosphate" evidence="10">
    <location>
        <position position="57"/>
    </location>
</feature>
<dbReference type="InterPro" id="IPR009057">
    <property type="entry name" value="Homeodomain-like_sf"/>
</dbReference>
<dbReference type="InterPro" id="IPR018060">
    <property type="entry name" value="HTH_AraC"/>
</dbReference>
<dbReference type="InterPro" id="IPR018062">
    <property type="entry name" value="HTH_AraC-typ_CS"/>
</dbReference>
<evidence type="ECO:0000256" key="4">
    <source>
        <dbReference type="ARBA" id="ARBA00022553"/>
    </source>
</evidence>
<dbReference type="PANTHER" id="PTHR42713:SF3">
    <property type="entry name" value="TRANSCRIPTIONAL REGULATORY PROTEIN HPTR"/>
    <property type="match status" value="1"/>
</dbReference>
<dbReference type="SMART" id="SM00448">
    <property type="entry name" value="REC"/>
    <property type="match status" value="1"/>
</dbReference>
<evidence type="ECO:0000256" key="3">
    <source>
        <dbReference type="ARBA" id="ARBA00022490"/>
    </source>
</evidence>
<proteinExistence type="predicted"/>
<evidence type="ECO:0000256" key="7">
    <source>
        <dbReference type="ARBA" id="ARBA00023125"/>
    </source>
</evidence>
<reference evidence="13 14" key="1">
    <citation type="submission" date="2021-06" db="EMBL/GenBank/DDBJ databases">
        <title>Description of novel taxa of the family Lachnospiraceae.</title>
        <authorList>
            <person name="Chaplin A.V."/>
            <person name="Sokolova S.R."/>
            <person name="Pikina A.P."/>
            <person name="Korzhanova M."/>
            <person name="Belova V."/>
            <person name="Korostin D."/>
            <person name="Efimov B.A."/>
        </authorList>
    </citation>
    <scope>NUCLEOTIDE SEQUENCE [LARGE SCALE GENOMIC DNA]</scope>
    <source>
        <strain evidence="13 14">ASD4241</strain>
    </source>
</reference>
<dbReference type="PROSITE" id="PS00041">
    <property type="entry name" value="HTH_ARAC_FAMILY_1"/>
    <property type="match status" value="1"/>
</dbReference>
<dbReference type="RefSeq" id="WP_238726899.1">
    <property type="nucleotide sequence ID" value="NZ_JAHQCX010000007.1"/>
</dbReference>
<evidence type="ECO:0000313" key="14">
    <source>
        <dbReference type="Proteomes" id="UP001314681"/>
    </source>
</evidence>
<dbReference type="CDD" id="cd17536">
    <property type="entry name" value="REC_YesN-like"/>
    <property type="match status" value="1"/>
</dbReference>
<gene>
    <name evidence="13" type="ORF">KTH90_12465</name>
</gene>
<dbReference type="EMBL" id="JAHQCX010000007">
    <property type="protein sequence ID" value="MBU9726830.1"/>
    <property type="molecule type" value="Genomic_DNA"/>
</dbReference>
<evidence type="ECO:0000259" key="12">
    <source>
        <dbReference type="PROSITE" id="PS50110"/>
    </source>
</evidence>
<dbReference type="Gene3D" id="1.10.10.60">
    <property type="entry name" value="Homeodomain-like"/>
    <property type="match status" value="2"/>
</dbReference>
<dbReference type="Pfam" id="PF12833">
    <property type="entry name" value="HTH_18"/>
    <property type="match status" value="1"/>
</dbReference>
<dbReference type="InterPro" id="IPR020449">
    <property type="entry name" value="Tscrpt_reg_AraC-type_HTH"/>
</dbReference>
<dbReference type="Pfam" id="PF00072">
    <property type="entry name" value="Response_reg"/>
    <property type="match status" value="1"/>
</dbReference>
<organism evidence="13 14">
    <name type="scientific">Diplocloster modestus</name>
    <dbReference type="NCBI Taxonomy" id="2850322"/>
    <lineage>
        <taxon>Bacteria</taxon>
        <taxon>Bacillati</taxon>
        <taxon>Bacillota</taxon>
        <taxon>Clostridia</taxon>
        <taxon>Lachnospirales</taxon>
        <taxon>Lachnospiraceae</taxon>
        <taxon>Diplocloster</taxon>
    </lineage>
</organism>
<keyword evidence="14" id="KW-1185">Reference proteome</keyword>
<keyword evidence="8" id="KW-0804">Transcription</keyword>
<dbReference type="PRINTS" id="PR00032">
    <property type="entry name" value="HTHARAC"/>
</dbReference>
<dbReference type="PROSITE" id="PS50110">
    <property type="entry name" value="RESPONSE_REGULATORY"/>
    <property type="match status" value="1"/>
</dbReference>
<evidence type="ECO:0000256" key="5">
    <source>
        <dbReference type="ARBA" id="ARBA00023012"/>
    </source>
</evidence>
<dbReference type="SUPFAM" id="SSF52172">
    <property type="entry name" value="CheY-like"/>
    <property type="match status" value="1"/>
</dbReference>
<comment type="subcellular location">
    <subcellularLocation>
        <location evidence="1">Cytoplasm</location>
    </subcellularLocation>
</comment>
<dbReference type="InterPro" id="IPR001789">
    <property type="entry name" value="Sig_transdc_resp-reg_receiver"/>
</dbReference>
<keyword evidence="7" id="KW-0238">DNA-binding</keyword>